<proteinExistence type="predicted"/>
<feature type="region of interest" description="Disordered" evidence="1">
    <location>
        <begin position="486"/>
        <end position="517"/>
    </location>
</feature>
<protein>
    <submittedName>
        <fullName evidence="2">Uncharacterized protein</fullName>
    </submittedName>
</protein>
<dbReference type="EMBL" id="BNCO01000052">
    <property type="protein sequence ID" value="GIL62664.1"/>
    <property type="molecule type" value="Genomic_DNA"/>
</dbReference>
<feature type="compositionally biased region" description="Polar residues" evidence="1">
    <location>
        <begin position="554"/>
        <end position="563"/>
    </location>
</feature>
<organism evidence="2 3">
    <name type="scientific">Volvox africanus</name>
    <dbReference type="NCBI Taxonomy" id="51714"/>
    <lineage>
        <taxon>Eukaryota</taxon>
        <taxon>Viridiplantae</taxon>
        <taxon>Chlorophyta</taxon>
        <taxon>core chlorophytes</taxon>
        <taxon>Chlorophyceae</taxon>
        <taxon>CS clade</taxon>
        <taxon>Chlamydomonadales</taxon>
        <taxon>Volvocaceae</taxon>
        <taxon>Volvox</taxon>
    </lineage>
</organism>
<name>A0A8J4BP95_9CHLO</name>
<reference evidence="2" key="1">
    <citation type="journal article" date="2021" name="Proc. Natl. Acad. Sci. U.S.A.">
        <title>Three genomes in the algal genus Volvox reveal the fate of a haploid sex-determining region after a transition to homothallism.</title>
        <authorList>
            <person name="Yamamoto K."/>
            <person name="Hamaji T."/>
            <person name="Kawai-Toyooka H."/>
            <person name="Matsuzaki R."/>
            <person name="Takahashi F."/>
            <person name="Nishimura Y."/>
            <person name="Kawachi M."/>
            <person name="Noguchi H."/>
            <person name="Minakuchi Y."/>
            <person name="Umen J.G."/>
            <person name="Toyoda A."/>
            <person name="Nozaki H."/>
        </authorList>
    </citation>
    <scope>NUCLEOTIDE SEQUENCE</scope>
    <source>
        <strain evidence="2">NIES-3780</strain>
    </source>
</reference>
<feature type="non-terminal residue" evidence="2">
    <location>
        <position position="647"/>
    </location>
</feature>
<feature type="region of interest" description="Disordered" evidence="1">
    <location>
        <begin position="554"/>
        <end position="574"/>
    </location>
</feature>
<sequence length="647" mass="67839">AATAKWYRSIRVLPNLEHLGNWLTRFNLPVFKGVGRRRARRSNADDPGDPCHAAAAAAAAGTNSPNAGATGANALTNVGVPTSSAAAARTATTGHFAGPGCGPWPGAPRTPAVAAGFAATAPPPQPADLLLTDQPLNDPSMPGAAARAEALAEAAAEAAAAAAATEEPAIGADPYGTWYGEDVPSLARYRPSRLQGRGQYVRSGGMPGLAAAAAPPLMPSPELPRALHRTCGAMEGRWARARHIDGALHDIEPPPGRYDKSAMSYHQHASQTGGWSQRGSVRPSGHHNAGTRRPMSAPTLDGGYDNDLGIAAECGRAGDRGGGCRSAERGGDGTVLLGDSLEPWLAAATTATMPPPSSRLNSAAFWRDRTDMQYANGVDGQPAYVVPQASRLPHRKRSESTEPLAAALALTSARSHTPWSELPLESPSVAAAAAAAAAAAEASAAPPLPTVPPILRRPSSHPKGHLPMGRSRNQGVDDVIFLQQPQEQIRFRDDPDPSAVRLPYETQHPSPPLRRGSYDHPLDASLGGVNDMTPTLIDQGDGGSGAVPLARQQPHQSYTSPHQGQYHKAPTDPGWRPLRPPYTHAPTHDIVPYGSANTVRAMPRPPAGSVTRPRAQATSDPVAVVTSRPRRPSYEMYGREIMKIVSQ</sequence>
<evidence type="ECO:0000313" key="2">
    <source>
        <dbReference type="EMBL" id="GIL62664.1"/>
    </source>
</evidence>
<evidence type="ECO:0000313" key="3">
    <source>
        <dbReference type="Proteomes" id="UP000747399"/>
    </source>
</evidence>
<comment type="caution">
    <text evidence="2">The sequence shown here is derived from an EMBL/GenBank/DDBJ whole genome shotgun (WGS) entry which is preliminary data.</text>
</comment>
<keyword evidence="3" id="KW-1185">Reference proteome</keyword>
<evidence type="ECO:0000256" key="1">
    <source>
        <dbReference type="SAM" id="MobiDB-lite"/>
    </source>
</evidence>
<feature type="compositionally biased region" description="Polar residues" evidence="1">
    <location>
        <begin position="267"/>
        <end position="279"/>
    </location>
</feature>
<dbReference type="AlphaFoldDB" id="A0A8J4BP95"/>
<feature type="region of interest" description="Disordered" evidence="1">
    <location>
        <begin position="443"/>
        <end position="474"/>
    </location>
</feature>
<feature type="non-terminal residue" evidence="2">
    <location>
        <position position="1"/>
    </location>
</feature>
<gene>
    <name evidence="2" type="ORF">Vafri_16794</name>
</gene>
<feature type="region of interest" description="Disordered" evidence="1">
    <location>
        <begin position="254"/>
        <end position="303"/>
    </location>
</feature>
<dbReference type="Proteomes" id="UP000747399">
    <property type="component" value="Unassembled WGS sequence"/>
</dbReference>
<accession>A0A8J4BP95</accession>